<dbReference type="STRING" id="87541.AWM71_00425"/>
<dbReference type="PATRIC" id="fig|87541.4.peg.5"/>
<evidence type="ECO:0000313" key="2">
    <source>
        <dbReference type="EMBL" id="KXB38518.1"/>
    </source>
</evidence>
<dbReference type="InterPro" id="IPR003462">
    <property type="entry name" value="ODC_Mu_crystall"/>
</dbReference>
<dbReference type="Proteomes" id="UP000234775">
    <property type="component" value="Unassembled WGS sequence"/>
</dbReference>
<proteinExistence type="inferred from homology"/>
<dbReference type="Proteomes" id="UP000070422">
    <property type="component" value="Unassembled WGS sequence"/>
</dbReference>
<protein>
    <submittedName>
        <fullName evidence="3">Ornithine cyclodeaminase family protein</fullName>
    </submittedName>
    <submittedName>
        <fullName evidence="2">Ornithine cyclodeaminase/mu-crystallin family protein</fullName>
    </submittedName>
</protein>
<dbReference type="GO" id="GO:0005737">
    <property type="term" value="C:cytoplasm"/>
    <property type="evidence" value="ECO:0007669"/>
    <property type="project" value="TreeGrafter"/>
</dbReference>
<gene>
    <name evidence="3" type="ORF">CYJ27_06065</name>
    <name evidence="2" type="ORF">HMPREF3187_00004</name>
</gene>
<dbReference type="PANTHER" id="PTHR13812">
    <property type="entry name" value="KETIMINE REDUCTASE MU-CRYSTALLIN"/>
    <property type="match status" value="1"/>
</dbReference>
<dbReference type="GO" id="GO:0016491">
    <property type="term" value="F:oxidoreductase activity"/>
    <property type="evidence" value="ECO:0007669"/>
    <property type="project" value="UniProtKB-ARBA"/>
</dbReference>
<dbReference type="GO" id="GO:0019752">
    <property type="term" value="P:carboxylic acid metabolic process"/>
    <property type="evidence" value="ECO:0007669"/>
    <property type="project" value="UniProtKB-ARBA"/>
</dbReference>
<organism evidence="2 4">
    <name type="scientific">Aerococcus christensenii</name>
    <dbReference type="NCBI Taxonomy" id="87541"/>
    <lineage>
        <taxon>Bacteria</taxon>
        <taxon>Bacillati</taxon>
        <taxon>Bacillota</taxon>
        <taxon>Bacilli</taxon>
        <taxon>Lactobacillales</taxon>
        <taxon>Aerococcaceae</taxon>
        <taxon>Aerococcus</taxon>
    </lineage>
</organism>
<evidence type="ECO:0000256" key="1">
    <source>
        <dbReference type="ARBA" id="ARBA00008903"/>
    </source>
</evidence>
<dbReference type="InterPro" id="IPR023401">
    <property type="entry name" value="ODC_N"/>
</dbReference>
<evidence type="ECO:0000313" key="4">
    <source>
        <dbReference type="Proteomes" id="UP000070422"/>
    </source>
</evidence>
<dbReference type="EMBL" id="LSCQ01000001">
    <property type="protein sequence ID" value="KXB38518.1"/>
    <property type="molecule type" value="Genomic_DNA"/>
</dbReference>
<dbReference type="Pfam" id="PF02423">
    <property type="entry name" value="OCD_Mu_crystall"/>
    <property type="match status" value="1"/>
</dbReference>
<reference evidence="2 4" key="1">
    <citation type="submission" date="2016-01" db="EMBL/GenBank/DDBJ databases">
        <authorList>
            <person name="Oliw E.H."/>
        </authorList>
    </citation>
    <scope>NUCLEOTIDE SEQUENCE [LARGE SCALE GENOMIC DNA]</scope>
    <source>
        <strain evidence="2 4">KA00635</strain>
    </source>
</reference>
<comment type="caution">
    <text evidence="2">The sequence shown here is derived from an EMBL/GenBank/DDBJ whole genome shotgun (WGS) entry which is preliminary data.</text>
</comment>
<dbReference type="KEGG" id="acg:AWM71_00425"/>
<evidence type="ECO:0000313" key="3">
    <source>
        <dbReference type="EMBL" id="PKY91260.1"/>
    </source>
</evidence>
<dbReference type="Gene3D" id="3.30.1780.10">
    <property type="entry name" value="ornithine cyclodeaminase, domain 1"/>
    <property type="match status" value="1"/>
</dbReference>
<dbReference type="AlphaFoldDB" id="A0A0X8F6V2"/>
<keyword evidence="5" id="KW-1185">Reference proteome</keyword>
<dbReference type="SUPFAM" id="SSF51735">
    <property type="entry name" value="NAD(P)-binding Rossmann-fold domains"/>
    <property type="match status" value="1"/>
</dbReference>
<dbReference type="Gene3D" id="3.40.50.720">
    <property type="entry name" value="NAD(P)-binding Rossmann-like Domain"/>
    <property type="match status" value="1"/>
</dbReference>
<dbReference type="FunFam" id="3.40.50.720:FF:000311">
    <property type="entry name" value="Ornithine cyclodeaminase"/>
    <property type="match status" value="1"/>
</dbReference>
<name>A0A0X8F6V2_9LACT</name>
<dbReference type="InterPro" id="IPR036291">
    <property type="entry name" value="NAD(P)-bd_dom_sf"/>
</dbReference>
<dbReference type="EMBL" id="PKGZ01000004">
    <property type="protein sequence ID" value="PKY91260.1"/>
    <property type="molecule type" value="Genomic_DNA"/>
</dbReference>
<dbReference type="PANTHER" id="PTHR13812:SF19">
    <property type="entry name" value="KETIMINE REDUCTASE MU-CRYSTALLIN"/>
    <property type="match status" value="1"/>
</dbReference>
<comment type="similarity">
    <text evidence="1">Belongs to the ornithine cyclodeaminase/mu-crystallin family.</text>
</comment>
<dbReference type="NCBIfam" id="NF006379">
    <property type="entry name" value="PRK08618.1"/>
    <property type="match status" value="1"/>
</dbReference>
<sequence>MEIRILNRENIQQVLSMKETIEADKEALKIYSDKQSDIPLRANLDIPEYDGQSLYMYGYVAPAKASGVKIVSVYPHNIERGLTSVPATMVTLNSETGEVNCLMDGTYLTQLRTGAVAGAATDELARKDASIFALFGTGGQAETQLEAVLNVRPIKEVKVFDLSKERRENFANKMQKKFGNIFEVNIRAVNSSDEAVKDADIITTVTTAKEAVFDGTLVKPGAHINGVGSYTPEMAEIPESLIIKADKIYVDTWDGAVKESGDLIQPLEKGILQENQITGEIGDQIAGRIKGRESEEEITFFETTGSAVLDLVVAQKIYEAAAEKGIGQIISL</sequence>
<dbReference type="PIRSF" id="PIRSF001439">
    <property type="entry name" value="CryM"/>
    <property type="match status" value="1"/>
</dbReference>
<evidence type="ECO:0000313" key="5">
    <source>
        <dbReference type="Proteomes" id="UP000234775"/>
    </source>
</evidence>
<accession>A0A0X8F6V2</accession>
<reference evidence="3 5" key="2">
    <citation type="submission" date="2017-12" db="EMBL/GenBank/DDBJ databases">
        <title>Phylogenetic diversity of female urinary microbiome.</title>
        <authorList>
            <person name="Thomas-White K."/>
            <person name="Wolfe A.J."/>
        </authorList>
    </citation>
    <scope>NUCLEOTIDE SEQUENCE [LARGE SCALE GENOMIC DNA]</scope>
    <source>
        <strain evidence="3 5">UMB0844</strain>
    </source>
</reference>
<dbReference type="OrthoDB" id="9792005at2"/>